<dbReference type="EMBL" id="CP001801">
    <property type="protein sequence ID" value="ACX96373.1"/>
    <property type="molecule type" value="Genomic_DNA"/>
</dbReference>
<evidence type="ECO:0000256" key="3">
    <source>
        <dbReference type="PIRNR" id="PIRNR004553"/>
    </source>
</evidence>
<accession>D0L100</accession>
<dbReference type="Gene3D" id="3.40.50.150">
    <property type="entry name" value="Vaccinia Virus protein VP39"/>
    <property type="match status" value="1"/>
</dbReference>
<gene>
    <name evidence="4" type="ordered locus">Hneap_1543</name>
</gene>
<sequence>MKSSPRSLSGQTVRGKQVVRVTGGTMRSQRLHFPAMPGLRPTPDRVRETLFNWLGQNLDGWRVLDLFAGSGILGIESLSRGAQWVGLIEQSARVAAEIRNSLKTMSVADDRARVWSQDALGWLRQAPNQFVSGERIDLVFLDPPFARLDLLSQAVERLQQADWLADDAYLYIEQSAQEASVQPVGWVRLREGRAGESAFALWQRERAPSASE</sequence>
<evidence type="ECO:0000313" key="5">
    <source>
        <dbReference type="Proteomes" id="UP000009102"/>
    </source>
</evidence>
<dbReference type="PIRSF" id="PIRSF004553">
    <property type="entry name" value="CHP00095"/>
    <property type="match status" value="1"/>
</dbReference>
<organism evidence="4 5">
    <name type="scientific">Halothiobacillus neapolitanus (strain ATCC 23641 / DSM 15147 / CIP 104769 / NCIMB 8539 / c2)</name>
    <name type="common">Thiobacillus neapolitanus</name>
    <dbReference type="NCBI Taxonomy" id="555778"/>
    <lineage>
        <taxon>Bacteria</taxon>
        <taxon>Pseudomonadati</taxon>
        <taxon>Pseudomonadota</taxon>
        <taxon>Gammaproteobacteria</taxon>
        <taxon>Chromatiales</taxon>
        <taxon>Halothiobacillaceae</taxon>
        <taxon>Halothiobacillus</taxon>
    </lineage>
</organism>
<dbReference type="PANTHER" id="PTHR43542:SF1">
    <property type="entry name" value="METHYLTRANSFERASE"/>
    <property type="match status" value="1"/>
</dbReference>
<reference evidence="4 5" key="1">
    <citation type="submission" date="2009-10" db="EMBL/GenBank/DDBJ databases">
        <title>Complete sequence of Halothiobacillus neapolitanus c2.</title>
        <authorList>
            <consortium name="US DOE Joint Genome Institute"/>
            <person name="Lucas S."/>
            <person name="Copeland A."/>
            <person name="Lapidus A."/>
            <person name="Glavina del Rio T."/>
            <person name="Tice H."/>
            <person name="Bruce D."/>
            <person name="Goodwin L."/>
            <person name="Pitluck S."/>
            <person name="Davenport K."/>
            <person name="Brettin T."/>
            <person name="Detter J.C."/>
            <person name="Han C."/>
            <person name="Tapia R."/>
            <person name="Larimer F."/>
            <person name="Land M."/>
            <person name="Hauser L."/>
            <person name="Kyrpides N."/>
            <person name="Mikhailova N."/>
            <person name="Kerfeld C."/>
            <person name="Cannon G."/>
            <person name="Heinhort S."/>
        </authorList>
    </citation>
    <scope>NUCLEOTIDE SEQUENCE [LARGE SCALE GENOMIC DNA]</scope>
    <source>
        <strain evidence="5">ATCC 23641 / c2</strain>
    </source>
</reference>
<dbReference type="STRING" id="555778.Hneap_1543"/>
<dbReference type="RefSeq" id="WP_012824407.1">
    <property type="nucleotide sequence ID" value="NC_013422.1"/>
</dbReference>
<keyword evidence="3" id="KW-0949">S-adenosyl-L-methionine</keyword>
<dbReference type="AlphaFoldDB" id="D0L100"/>
<protein>
    <recommendedName>
        <fullName evidence="3">Ribosomal RNA small subunit methyltransferase D</fullName>
        <ecNumber evidence="3">2.1.1.171</ecNumber>
    </recommendedName>
</protein>
<keyword evidence="1 3" id="KW-0489">Methyltransferase</keyword>
<dbReference type="HOGENOM" id="CLU_075826_2_1_6"/>
<dbReference type="PANTHER" id="PTHR43542">
    <property type="entry name" value="METHYLTRANSFERASE"/>
    <property type="match status" value="1"/>
</dbReference>
<keyword evidence="2 3" id="KW-0808">Transferase</keyword>
<dbReference type="eggNOG" id="COG0742">
    <property type="taxonomic scope" value="Bacteria"/>
</dbReference>
<keyword evidence="3" id="KW-0698">rRNA processing</keyword>
<dbReference type="NCBIfam" id="TIGR00095">
    <property type="entry name" value="16S rRNA (guanine(966)-N(2))-methyltransferase RsmD"/>
    <property type="match status" value="1"/>
</dbReference>
<evidence type="ECO:0000256" key="2">
    <source>
        <dbReference type="ARBA" id="ARBA00022679"/>
    </source>
</evidence>
<comment type="similarity">
    <text evidence="3">Belongs to the methyltransferase superfamily. RsmD family.</text>
</comment>
<dbReference type="InterPro" id="IPR004398">
    <property type="entry name" value="RNA_MeTrfase_RsmD"/>
</dbReference>
<dbReference type="InterPro" id="IPR029063">
    <property type="entry name" value="SAM-dependent_MTases_sf"/>
</dbReference>
<dbReference type="GO" id="GO:0052913">
    <property type="term" value="F:16S rRNA (guanine(966)-N(2))-methyltransferase activity"/>
    <property type="evidence" value="ECO:0007669"/>
    <property type="project" value="UniProtKB-EC"/>
</dbReference>
<proteinExistence type="inferred from homology"/>
<evidence type="ECO:0000256" key="1">
    <source>
        <dbReference type="ARBA" id="ARBA00022603"/>
    </source>
</evidence>
<comment type="function">
    <text evidence="3">Specifically methylates the guanine in position 966 of 16S rRNA in the assembled 30S particle.</text>
</comment>
<dbReference type="CDD" id="cd02440">
    <property type="entry name" value="AdoMet_MTases"/>
    <property type="match status" value="1"/>
</dbReference>
<dbReference type="EC" id="2.1.1.171" evidence="3"/>
<dbReference type="SUPFAM" id="SSF53335">
    <property type="entry name" value="S-adenosyl-L-methionine-dependent methyltransferases"/>
    <property type="match status" value="1"/>
</dbReference>
<dbReference type="Pfam" id="PF03602">
    <property type="entry name" value="Cons_hypoth95"/>
    <property type="match status" value="1"/>
</dbReference>
<name>D0L100_HALNC</name>
<keyword evidence="5" id="KW-1185">Reference proteome</keyword>
<evidence type="ECO:0000313" key="4">
    <source>
        <dbReference type="EMBL" id="ACX96373.1"/>
    </source>
</evidence>
<dbReference type="Proteomes" id="UP000009102">
    <property type="component" value="Chromosome"/>
</dbReference>
<dbReference type="KEGG" id="hna:Hneap_1543"/>
<comment type="catalytic activity">
    <reaction evidence="3">
        <text>guanosine(966) in 16S rRNA + S-adenosyl-L-methionine = N(2)-methylguanosine(966) in 16S rRNA + S-adenosyl-L-homocysteine + H(+)</text>
        <dbReference type="Rhea" id="RHEA:23548"/>
        <dbReference type="Rhea" id="RHEA-COMP:10211"/>
        <dbReference type="Rhea" id="RHEA-COMP:10212"/>
        <dbReference type="ChEBI" id="CHEBI:15378"/>
        <dbReference type="ChEBI" id="CHEBI:57856"/>
        <dbReference type="ChEBI" id="CHEBI:59789"/>
        <dbReference type="ChEBI" id="CHEBI:74269"/>
        <dbReference type="ChEBI" id="CHEBI:74481"/>
        <dbReference type="EC" id="2.1.1.171"/>
    </reaction>
</comment>